<proteinExistence type="predicted"/>
<accession>A0A087H1M6</accession>
<name>A0A087H1M6_ARAAL</name>
<keyword evidence="3" id="KW-1185">Reference proteome</keyword>
<organism evidence="2 3">
    <name type="scientific">Arabis alpina</name>
    <name type="common">Alpine rock-cress</name>
    <dbReference type="NCBI Taxonomy" id="50452"/>
    <lineage>
        <taxon>Eukaryota</taxon>
        <taxon>Viridiplantae</taxon>
        <taxon>Streptophyta</taxon>
        <taxon>Embryophyta</taxon>
        <taxon>Tracheophyta</taxon>
        <taxon>Spermatophyta</taxon>
        <taxon>Magnoliopsida</taxon>
        <taxon>eudicotyledons</taxon>
        <taxon>Gunneridae</taxon>
        <taxon>Pentapetalae</taxon>
        <taxon>rosids</taxon>
        <taxon>malvids</taxon>
        <taxon>Brassicales</taxon>
        <taxon>Brassicaceae</taxon>
        <taxon>Arabideae</taxon>
        <taxon>Arabis</taxon>
    </lineage>
</organism>
<evidence type="ECO:0000313" key="3">
    <source>
        <dbReference type="Proteomes" id="UP000029120"/>
    </source>
</evidence>
<evidence type="ECO:0000256" key="1">
    <source>
        <dbReference type="SAM" id="Coils"/>
    </source>
</evidence>
<dbReference type="Gramene" id="KFK36028">
    <property type="protein sequence ID" value="KFK36028"/>
    <property type="gene ID" value="AALP_AA4G068400"/>
</dbReference>
<gene>
    <name evidence="2" type="ordered locus">AALP_Aa4g068400</name>
</gene>
<dbReference type="eggNOG" id="ENOG502SPGG">
    <property type="taxonomic scope" value="Eukaryota"/>
</dbReference>
<keyword evidence="1" id="KW-0175">Coiled coil</keyword>
<dbReference type="OMA" id="ANEIGVC"/>
<evidence type="ECO:0000313" key="2">
    <source>
        <dbReference type="EMBL" id="KFK36028.1"/>
    </source>
</evidence>
<dbReference type="OrthoDB" id="1882251at2759"/>
<sequence length="346" mass="39705">MAWPFSSIFSNTASSSSEVALTREEFNAFHKIDRTLFTRLVYNLNRDMNQSIQVIGFLFLLEQNHYAPNLIVSLVSFPDAFINAVANESVVCLSFLYNKDFFFSMFSGANNNYDQSIIPLIICITRGRLSLSVINQNRETLLAGLRKNMSDVCARAFEDLCARAERLNKEKKMALEREKAIEELKKIRLNVPQATISRSCGQQATTKRPNVQQVWVPTAPPTVRKESNKTEEVVEKTAEEKEIELDDRTVFLTFSKGYPISEEQVRVYFTRKFGEVIEAVEMQEVEDSEQPLFARMVLKMRYVSKMEEIVCGRNRNKYTIDGKHVWARKYVRKNLSSAASPSCSHT</sequence>
<dbReference type="EMBL" id="CM002872">
    <property type="protein sequence ID" value="KFK36028.1"/>
    <property type="molecule type" value="Genomic_DNA"/>
</dbReference>
<dbReference type="PANTHER" id="PTHR33527:SF52">
    <property type="entry name" value="F13F21.27 PROTEIN"/>
    <property type="match status" value="1"/>
</dbReference>
<dbReference type="PANTHER" id="PTHR33527">
    <property type="entry name" value="OS07G0274300 PROTEIN"/>
    <property type="match status" value="1"/>
</dbReference>
<reference evidence="3" key="1">
    <citation type="journal article" date="2015" name="Nat. Plants">
        <title>Genome expansion of Arabis alpina linked with retrotransposition and reduced symmetric DNA methylation.</title>
        <authorList>
            <person name="Willing E.M."/>
            <person name="Rawat V."/>
            <person name="Mandakova T."/>
            <person name="Maumus F."/>
            <person name="James G.V."/>
            <person name="Nordstroem K.J."/>
            <person name="Becker C."/>
            <person name="Warthmann N."/>
            <person name="Chica C."/>
            <person name="Szarzynska B."/>
            <person name="Zytnicki M."/>
            <person name="Albani M.C."/>
            <person name="Kiefer C."/>
            <person name="Bergonzi S."/>
            <person name="Castaings L."/>
            <person name="Mateos J.L."/>
            <person name="Berns M.C."/>
            <person name="Bujdoso N."/>
            <person name="Piofczyk T."/>
            <person name="de Lorenzo L."/>
            <person name="Barrero-Sicilia C."/>
            <person name="Mateos I."/>
            <person name="Piednoel M."/>
            <person name="Hagmann J."/>
            <person name="Chen-Min-Tao R."/>
            <person name="Iglesias-Fernandez R."/>
            <person name="Schuster S.C."/>
            <person name="Alonso-Blanco C."/>
            <person name="Roudier F."/>
            <person name="Carbonero P."/>
            <person name="Paz-Ares J."/>
            <person name="Davis S.J."/>
            <person name="Pecinka A."/>
            <person name="Quesneville H."/>
            <person name="Colot V."/>
            <person name="Lysak M.A."/>
            <person name="Weigel D."/>
            <person name="Coupland G."/>
            <person name="Schneeberger K."/>
        </authorList>
    </citation>
    <scope>NUCLEOTIDE SEQUENCE [LARGE SCALE GENOMIC DNA]</scope>
    <source>
        <strain evidence="3">cv. Pajares</strain>
    </source>
</reference>
<dbReference type="Proteomes" id="UP000029120">
    <property type="component" value="Chromosome 4"/>
</dbReference>
<evidence type="ECO:0008006" key="4">
    <source>
        <dbReference type="Google" id="ProtNLM"/>
    </source>
</evidence>
<dbReference type="AlphaFoldDB" id="A0A087H1M6"/>
<protein>
    <recommendedName>
        <fullName evidence="4">RRM domain-containing protein</fullName>
    </recommendedName>
</protein>
<feature type="coiled-coil region" evidence="1">
    <location>
        <begin position="157"/>
        <end position="184"/>
    </location>
</feature>